<proteinExistence type="predicted"/>
<dbReference type="STRING" id="1628148.BI198_10915"/>
<dbReference type="Proteomes" id="UP000242258">
    <property type="component" value="Unassembled WGS sequence"/>
</dbReference>
<organism evidence="1 2">
    <name type="scientific">Rheinheimera salexigens</name>
    <dbReference type="NCBI Taxonomy" id="1628148"/>
    <lineage>
        <taxon>Bacteria</taxon>
        <taxon>Pseudomonadati</taxon>
        <taxon>Pseudomonadota</taxon>
        <taxon>Gammaproteobacteria</taxon>
        <taxon>Chromatiales</taxon>
        <taxon>Chromatiaceae</taxon>
        <taxon>Rheinheimera</taxon>
    </lineage>
</organism>
<dbReference type="RefSeq" id="WP_070049589.1">
    <property type="nucleotide sequence ID" value="NZ_CBCSDO010000007.1"/>
</dbReference>
<accession>A0A1E7Q7D4</accession>
<protein>
    <recommendedName>
        <fullName evidence="3">Restriction endonuclease</fullName>
    </recommendedName>
</protein>
<dbReference type="EMBL" id="MKEK01000001">
    <property type="protein sequence ID" value="OEY70020.1"/>
    <property type="molecule type" value="Genomic_DNA"/>
</dbReference>
<sequence>MSIINSIDDELLNSDLKLDGKLLDFLSWAYSDLCDDVNKGIFAEWLVAKILGIKSPRRYLWANSDLETSSGVRIEVKASAYWQSWKALNPDGSLKDLSKVIIQPDNKIRFGGLVARDTIDNSKQEFGSLKSDYYCFCFHTEKNYKAWNAMDISKWEFYLVAAEDIKTKSVSLKWLRENGYGSYSPAQLRSHWDTLQS</sequence>
<dbReference type="OrthoDB" id="9803979at2"/>
<gene>
    <name evidence="1" type="ORF">BI198_10915</name>
</gene>
<comment type="caution">
    <text evidence="1">The sequence shown here is derived from an EMBL/GenBank/DDBJ whole genome shotgun (WGS) entry which is preliminary data.</text>
</comment>
<keyword evidence="2" id="KW-1185">Reference proteome</keyword>
<dbReference type="AlphaFoldDB" id="A0A1E7Q7D4"/>
<name>A0A1E7Q7D4_9GAMM</name>
<evidence type="ECO:0000313" key="1">
    <source>
        <dbReference type="EMBL" id="OEY70020.1"/>
    </source>
</evidence>
<evidence type="ECO:0008006" key="3">
    <source>
        <dbReference type="Google" id="ProtNLM"/>
    </source>
</evidence>
<reference evidence="1" key="1">
    <citation type="submission" date="2016-09" db="EMBL/GenBank/DDBJ databases">
        <authorList>
            <person name="Capua I."/>
            <person name="De Benedictis P."/>
            <person name="Joannis T."/>
            <person name="Lombin L.H."/>
            <person name="Cattoli G."/>
        </authorList>
    </citation>
    <scope>NUCLEOTIDE SEQUENCE [LARGE SCALE GENOMIC DNA]</scope>
    <source>
        <strain evidence="1">KH87</strain>
    </source>
</reference>
<evidence type="ECO:0000313" key="2">
    <source>
        <dbReference type="Proteomes" id="UP000242258"/>
    </source>
</evidence>